<evidence type="ECO:0000256" key="3">
    <source>
        <dbReference type="SAM" id="MobiDB-lite"/>
    </source>
</evidence>
<dbReference type="GO" id="GO:0019028">
    <property type="term" value="C:viral capsid"/>
    <property type="evidence" value="ECO:0007669"/>
    <property type="project" value="InterPro"/>
</dbReference>
<name>A0A894KPL5_9VIRU</name>
<protein>
    <submittedName>
        <fullName evidence="4">VP6</fullName>
    </submittedName>
</protein>
<accession>A0A894KPL5</accession>
<evidence type="ECO:0000256" key="1">
    <source>
        <dbReference type="ARBA" id="ARBA00004328"/>
    </source>
</evidence>
<feature type="region of interest" description="Disordered" evidence="3">
    <location>
        <begin position="30"/>
        <end position="148"/>
    </location>
</feature>
<evidence type="ECO:0000256" key="2">
    <source>
        <dbReference type="ARBA" id="ARBA00022844"/>
    </source>
</evidence>
<dbReference type="GO" id="GO:0005198">
    <property type="term" value="F:structural molecule activity"/>
    <property type="evidence" value="ECO:0007669"/>
    <property type="project" value="InterPro"/>
</dbReference>
<sequence>MTRIVLLAPSDVIEQCAAEIKERGISIKLREGKEIEEHRDCDSKEEKIKDGEPGRRTDKDAGKGRFRENDEPVDSDNGGGDRRKQLGSRRGGDHGGASKGSSRDCETEKDAQLLEVLGKSEDKNSNLEVRDGDKKVKEDESSELSKSKTQTLSVIDTYYVLHEDIADKLEQEYDLNVQTTTGKMSFSDKTVILELGPSLLKRLNLGSEVKDEQNDEMKRIKRITDSVKRKSTEPMKRTIRVDSEKGLSDLVGKKRVDPSKKKNLTHNTTRVAYVSNRIEDVEKAHAMFTAPTGDVGWKEVARLATKRSNIRAYRYTPGEISLCEAFTTLLDVV</sequence>
<proteinExistence type="predicted"/>
<comment type="subcellular location">
    <subcellularLocation>
        <location evidence="1">Virion</location>
    </subcellularLocation>
</comment>
<feature type="compositionally biased region" description="Basic and acidic residues" evidence="3">
    <location>
        <begin position="101"/>
        <end position="146"/>
    </location>
</feature>
<keyword evidence="2" id="KW-0946">Virion</keyword>
<dbReference type="EMBL" id="MW434760">
    <property type="protein sequence ID" value="QRW41810.1"/>
    <property type="molecule type" value="Genomic_RNA"/>
</dbReference>
<dbReference type="Pfam" id="PF01516">
    <property type="entry name" value="Orbi_VP6"/>
    <property type="match status" value="1"/>
</dbReference>
<feature type="compositionally biased region" description="Basic and acidic residues" evidence="3">
    <location>
        <begin position="30"/>
        <end position="70"/>
    </location>
</feature>
<evidence type="ECO:0000313" key="4">
    <source>
        <dbReference type="EMBL" id="QRW41810.1"/>
    </source>
</evidence>
<dbReference type="InterPro" id="IPR001399">
    <property type="entry name" value="Orbi_VP6"/>
</dbReference>
<reference evidence="4" key="1">
    <citation type="journal article" date="2020" name="bioRxiv">
        <title>Single mosquito metatranscriptomics identifies vectors, emerging pathogens and reservoirs in one assay.</title>
        <authorList>
            <person name="Batson J."/>
            <person name="Dudas G."/>
            <person name="Haas-Stapleton E."/>
            <person name="Kistler A.L."/>
            <person name="Li L.M."/>
            <person name="Logan P."/>
            <person name="Ratnasiri K."/>
            <person name="Retallack H."/>
        </authorList>
    </citation>
    <scope>NUCLEOTIDE SEQUENCE</scope>
    <source>
        <strain evidence="4">CMS001_012_ALCO</strain>
    </source>
</reference>
<organism evidence="4">
    <name type="scientific">Lobuck virus</name>
    <dbReference type="NCBI Taxonomy" id="2800925"/>
    <lineage>
        <taxon>Viruses</taxon>
        <taxon>Riboviria</taxon>
    </lineage>
</organism>